<dbReference type="eggNOG" id="ENOG50330GA">
    <property type="taxonomic scope" value="Bacteria"/>
</dbReference>
<organism evidence="1 2">
    <name type="scientific">Amphibacillus xylanus (strain ATCC 51415 / DSM 6626 / JCM 7361 / LMG 17667 / NBRC 15112 / Ep01)</name>
    <dbReference type="NCBI Taxonomy" id="698758"/>
    <lineage>
        <taxon>Bacteria</taxon>
        <taxon>Bacillati</taxon>
        <taxon>Bacillota</taxon>
        <taxon>Bacilli</taxon>
        <taxon>Bacillales</taxon>
        <taxon>Bacillaceae</taxon>
        <taxon>Amphibacillus</taxon>
    </lineage>
</organism>
<gene>
    <name evidence="1" type="ordered locus">AXY_11280</name>
</gene>
<dbReference type="RefSeq" id="WP_015009865.1">
    <property type="nucleotide sequence ID" value="NC_018704.1"/>
</dbReference>
<protein>
    <recommendedName>
        <fullName evidence="3">DUF2624 domain-containing protein</fullName>
    </recommendedName>
</protein>
<dbReference type="Proteomes" id="UP000006294">
    <property type="component" value="Chromosome"/>
</dbReference>
<dbReference type="InterPro" id="IPR020277">
    <property type="entry name" value="DUF2624"/>
</dbReference>
<evidence type="ECO:0000313" key="2">
    <source>
        <dbReference type="Proteomes" id="UP000006294"/>
    </source>
</evidence>
<keyword evidence="2" id="KW-1185">Reference proteome</keyword>
<dbReference type="HOGENOM" id="CLU_168041_1_0_9"/>
<name>K0IXP7_AMPXN</name>
<dbReference type="OrthoDB" id="2969753at2"/>
<evidence type="ECO:0008006" key="3">
    <source>
        <dbReference type="Google" id="ProtNLM"/>
    </source>
</evidence>
<dbReference type="EMBL" id="AP012050">
    <property type="protein sequence ID" value="BAM47260.1"/>
    <property type="molecule type" value="Genomic_DNA"/>
</dbReference>
<dbReference type="KEGG" id="axl:AXY_11280"/>
<sequence>MNPFLKNIVRKKLTEVTPNELIIQARNYNVELTQVQAVQIVKILSRKDLDPFKKTDLASLLKQLEQITDQTTVKKAKIILNQFIKQYNVADWFY</sequence>
<dbReference type="AlphaFoldDB" id="K0IXP7"/>
<reference evidence="1 2" key="1">
    <citation type="submission" date="2011-01" db="EMBL/GenBank/DDBJ databases">
        <title>Whole genome sequence of Amphibacillus xylinus NBRC 15112.</title>
        <authorList>
            <person name="Nakazawa H."/>
            <person name="Katano Y."/>
            <person name="Nakamura S."/>
            <person name="Sasagawa M."/>
            <person name="Fukada J."/>
            <person name="Arai T."/>
            <person name="Sasakura N."/>
            <person name="Mochizuki D."/>
            <person name="Hosoyama A."/>
            <person name="Harada K."/>
            <person name="Horikawa H."/>
            <person name="Kato Y."/>
            <person name="Harada T."/>
            <person name="Sasaki K."/>
            <person name="Sekiguchi M."/>
            <person name="Hodoyama M."/>
            <person name="Nishiko R."/>
            <person name="Narita H."/>
            <person name="Hanamaki A."/>
            <person name="Hata C."/>
            <person name="Konno Y."/>
            <person name="Niimura Y."/>
            <person name="Yamazaki S."/>
            <person name="Fujita N."/>
        </authorList>
    </citation>
    <scope>NUCLEOTIDE SEQUENCE [LARGE SCALE GENOMIC DNA]</scope>
    <source>
        <strain evidence="2">ATCC 51415 / DSM 6626 / JCM 7361 / LMG 17667 / NBRC 15112 / Ep01</strain>
    </source>
</reference>
<accession>K0IXP7</accession>
<evidence type="ECO:0000313" key="1">
    <source>
        <dbReference type="EMBL" id="BAM47260.1"/>
    </source>
</evidence>
<dbReference type="Pfam" id="PF11116">
    <property type="entry name" value="DUF2624"/>
    <property type="match status" value="1"/>
</dbReference>
<proteinExistence type="predicted"/>